<organism evidence="5 6">
    <name type="scientific">Maricaulis maris</name>
    <dbReference type="NCBI Taxonomy" id="74318"/>
    <lineage>
        <taxon>Bacteria</taxon>
        <taxon>Pseudomonadati</taxon>
        <taxon>Pseudomonadota</taxon>
        <taxon>Alphaproteobacteria</taxon>
        <taxon>Maricaulales</taxon>
        <taxon>Maricaulaceae</taxon>
        <taxon>Maricaulis</taxon>
    </lineage>
</organism>
<dbReference type="NCBIfam" id="TIGR00368">
    <property type="entry name" value="YifB family Mg chelatase-like AAA ATPase"/>
    <property type="match status" value="1"/>
</dbReference>
<dbReference type="CDD" id="cd00009">
    <property type="entry name" value="AAA"/>
    <property type="match status" value="1"/>
</dbReference>
<evidence type="ECO:0000259" key="4">
    <source>
        <dbReference type="SMART" id="SM00382"/>
    </source>
</evidence>
<evidence type="ECO:0000256" key="3">
    <source>
        <dbReference type="ARBA" id="ARBA00022840"/>
    </source>
</evidence>
<dbReference type="OrthoDB" id="9813147at2"/>
<dbReference type="AlphaFoldDB" id="A0A495D4F1"/>
<protein>
    <submittedName>
        <fullName evidence="5">Magnesium chelatase family protein</fullName>
    </submittedName>
</protein>
<dbReference type="InterPro" id="IPR045006">
    <property type="entry name" value="CHLI-like"/>
</dbReference>
<dbReference type="InterPro" id="IPR000523">
    <property type="entry name" value="Mg_chelatse_chII-like_cat_dom"/>
</dbReference>
<comment type="similarity">
    <text evidence="1">Belongs to the Mg-chelatase subunits D/I family. ComM subfamily.</text>
</comment>
<dbReference type="SUPFAM" id="SSF54211">
    <property type="entry name" value="Ribosomal protein S5 domain 2-like"/>
    <property type="match status" value="1"/>
</dbReference>
<dbReference type="InterPro" id="IPR004482">
    <property type="entry name" value="Mg_chelat-rel"/>
</dbReference>
<dbReference type="EMBL" id="RBIM01000004">
    <property type="protein sequence ID" value="RKQ96786.1"/>
    <property type="molecule type" value="Genomic_DNA"/>
</dbReference>
<dbReference type="GO" id="GO:0005524">
    <property type="term" value="F:ATP binding"/>
    <property type="evidence" value="ECO:0007669"/>
    <property type="project" value="UniProtKB-KW"/>
</dbReference>
<dbReference type="RefSeq" id="WP_121211337.1">
    <property type="nucleotide sequence ID" value="NZ_RBIM01000004.1"/>
</dbReference>
<reference evidence="5 6" key="1">
    <citation type="submission" date="2018-10" db="EMBL/GenBank/DDBJ databases">
        <title>Genomic Encyclopedia of Type Strains, Phase IV (KMG-IV): sequencing the most valuable type-strain genomes for metagenomic binning, comparative biology and taxonomic classification.</title>
        <authorList>
            <person name="Goeker M."/>
        </authorList>
    </citation>
    <scope>NUCLEOTIDE SEQUENCE [LARGE SCALE GENOMIC DNA]</scope>
    <source>
        <strain evidence="5 6">DSM 4734</strain>
    </source>
</reference>
<dbReference type="InterPro" id="IPR001208">
    <property type="entry name" value="MCM_dom"/>
</dbReference>
<dbReference type="PRINTS" id="PR01657">
    <property type="entry name" value="MCMFAMILY"/>
</dbReference>
<dbReference type="PANTHER" id="PTHR32039">
    <property type="entry name" value="MAGNESIUM-CHELATASE SUBUNIT CHLI"/>
    <property type="match status" value="1"/>
</dbReference>
<keyword evidence="3" id="KW-0067">ATP-binding</keyword>
<accession>A0A495D4F1</accession>
<sequence length="509" mass="53127">MAARTASVAFHGAEARLVDVQVQVAGGSQPIFSIVGLADKAVAESRERVRAAFSALGLSLPSKRLIVNLAPADQPKEGAHFDLPIAIGVLAELDVLPKDVAEDYLAFGELGADARIRPAPGALPAAVAAHAAGRALICPEACGPEAAWAGGDLAILAPTTLIQLINHFKGSQVIDRPAPGELIEAGPDVDLRQVKGQEGAKRALEIAAAGNHNLLMVGPPGSGKSMLAERLPGLLPPLTAPELLDVSMIHSVAGLLERGRLTRNRPFRSPHHSASMAAMVGGGSRARPGEASLAHRGVLFLDELPEFHPQVLDSLRQPLETGSITVARANAHIAYPARFQLVAAMNPCRCGGGGADGASCRRGARCAIDYQARISGPMIDRIDLQIQVPPVTPADLALPPPVEGTAEAAARVARAREAQAGRGCLNAQLPTDLLDHVAAPDRAGEALLNEAAIQHALTARSYHRVLRVARTIADLEGQDAVRRLHIAEALSCRRGLQRAGPTANPAVRA</sequence>
<dbReference type="Pfam" id="PF01078">
    <property type="entry name" value="Mg_chelatase"/>
    <property type="match status" value="1"/>
</dbReference>
<dbReference type="InterPro" id="IPR003593">
    <property type="entry name" value="AAA+_ATPase"/>
</dbReference>
<gene>
    <name evidence="5" type="ORF">C7435_2120</name>
</gene>
<dbReference type="Gene3D" id="3.30.230.10">
    <property type="match status" value="1"/>
</dbReference>
<dbReference type="PANTHER" id="PTHR32039:SF7">
    <property type="entry name" value="COMPETENCE PROTEIN COMM"/>
    <property type="match status" value="1"/>
</dbReference>
<dbReference type="Pfam" id="PF13541">
    <property type="entry name" value="ChlI"/>
    <property type="match status" value="1"/>
</dbReference>
<feature type="domain" description="AAA+ ATPase" evidence="4">
    <location>
        <begin position="210"/>
        <end position="392"/>
    </location>
</feature>
<dbReference type="GO" id="GO:0003677">
    <property type="term" value="F:DNA binding"/>
    <property type="evidence" value="ECO:0007669"/>
    <property type="project" value="InterPro"/>
</dbReference>
<dbReference type="SUPFAM" id="SSF52540">
    <property type="entry name" value="P-loop containing nucleoside triphosphate hydrolases"/>
    <property type="match status" value="1"/>
</dbReference>
<dbReference type="Pfam" id="PF13335">
    <property type="entry name" value="Mg_chelatase_C"/>
    <property type="match status" value="1"/>
</dbReference>
<dbReference type="Gene3D" id="3.40.50.300">
    <property type="entry name" value="P-loop containing nucleotide triphosphate hydrolases"/>
    <property type="match status" value="1"/>
</dbReference>
<dbReference type="InterPro" id="IPR025158">
    <property type="entry name" value="Mg_chelat-rel_C"/>
</dbReference>
<comment type="caution">
    <text evidence="5">The sequence shown here is derived from an EMBL/GenBank/DDBJ whole genome shotgun (WGS) entry which is preliminary data.</text>
</comment>
<dbReference type="InterPro" id="IPR014721">
    <property type="entry name" value="Ribsml_uS5_D2-typ_fold_subgr"/>
</dbReference>
<evidence type="ECO:0000256" key="2">
    <source>
        <dbReference type="ARBA" id="ARBA00022741"/>
    </source>
</evidence>
<evidence type="ECO:0000313" key="6">
    <source>
        <dbReference type="Proteomes" id="UP000273675"/>
    </source>
</evidence>
<evidence type="ECO:0000256" key="1">
    <source>
        <dbReference type="ARBA" id="ARBA00006354"/>
    </source>
</evidence>
<name>A0A495D4F1_9PROT</name>
<evidence type="ECO:0000313" key="5">
    <source>
        <dbReference type="EMBL" id="RKQ96786.1"/>
    </source>
</evidence>
<dbReference type="InterPro" id="IPR020568">
    <property type="entry name" value="Ribosomal_Su5_D2-typ_SF"/>
</dbReference>
<dbReference type="SMART" id="SM00382">
    <property type="entry name" value="AAA"/>
    <property type="match status" value="1"/>
</dbReference>
<proteinExistence type="inferred from homology"/>
<keyword evidence="2" id="KW-0547">Nucleotide-binding</keyword>
<dbReference type="Proteomes" id="UP000273675">
    <property type="component" value="Unassembled WGS sequence"/>
</dbReference>
<dbReference type="InterPro" id="IPR027417">
    <property type="entry name" value="P-loop_NTPase"/>
</dbReference>